<sequence length="390" mass="42645">MNRFVLAFIACLWLPSALANDLYHASIPLDNGAQTSQQAAKRQGLSAVLTKVSGKRNLSNNPAVKQALQEVDSLITQLGYGERDQGADGATQRTLEVGFDSQQVHDILRKAGLPLWGSPRPSVLVWLVDDRGAERQIIWEQSERPVIDKLREAAALRGLPVLIPVGDFDDLMAISSSDLWGGFIQPVEQASERYQPDGIVIAKLTDQGIRWQLFPDANQMQTNQTRGQASDATTMIHSLADYYAEQTGVILDQNEDSASVVIAVGGINNGNDYVALEKTLANLNAVQGVHLRQLNDDTLVFDAQLAASQQALIKELTANREVRLMTSQEQEAYTANTSPTASDAQHTTQTAVELEQDEKAGEQGESNSTQTAAPEPQPSAEKRLWFVWQS</sequence>
<name>A0AA47LSK2_9GAMM</name>
<evidence type="ECO:0000313" key="3">
    <source>
        <dbReference type="EMBL" id="WBA09332.1"/>
    </source>
</evidence>
<feature type="chain" id="PRO_5041215698" evidence="2">
    <location>
        <begin position="20"/>
        <end position="390"/>
    </location>
</feature>
<reference evidence="3" key="1">
    <citation type="submission" date="2022-09" db="EMBL/GenBank/DDBJ databases">
        <authorList>
            <person name="Li Z.-J."/>
        </authorList>
    </citation>
    <scope>NUCLEOTIDE SEQUENCE</scope>
    <source>
        <strain evidence="3">TGB11</strain>
    </source>
</reference>
<evidence type="ECO:0000256" key="1">
    <source>
        <dbReference type="SAM" id="MobiDB-lite"/>
    </source>
</evidence>
<gene>
    <name evidence="3" type="ORF">N8M53_03720</name>
</gene>
<feature type="compositionally biased region" description="Polar residues" evidence="1">
    <location>
        <begin position="330"/>
        <end position="351"/>
    </location>
</feature>
<feature type="region of interest" description="Disordered" evidence="1">
    <location>
        <begin position="330"/>
        <end position="384"/>
    </location>
</feature>
<evidence type="ECO:0000256" key="2">
    <source>
        <dbReference type="SAM" id="SignalP"/>
    </source>
</evidence>
<dbReference type="InterPro" id="IPR018642">
    <property type="entry name" value="DUF2066"/>
</dbReference>
<accession>A0AA47LSK2</accession>
<proteinExistence type="predicted"/>
<organism evidence="3 4">
    <name type="scientific">Salinivibrio kushneri</name>
    <dbReference type="NCBI Taxonomy" id="1908198"/>
    <lineage>
        <taxon>Bacteria</taxon>
        <taxon>Pseudomonadati</taxon>
        <taxon>Pseudomonadota</taxon>
        <taxon>Gammaproteobacteria</taxon>
        <taxon>Vibrionales</taxon>
        <taxon>Vibrionaceae</taxon>
        <taxon>Salinivibrio</taxon>
    </lineage>
</organism>
<dbReference type="RefSeq" id="WP_269579533.1">
    <property type="nucleotide sequence ID" value="NZ_CP114588.1"/>
</dbReference>
<keyword evidence="2" id="KW-0732">Signal</keyword>
<dbReference type="EMBL" id="CP114588">
    <property type="protein sequence ID" value="WBA09332.1"/>
    <property type="molecule type" value="Genomic_DNA"/>
</dbReference>
<feature type="signal peptide" evidence="2">
    <location>
        <begin position="1"/>
        <end position="19"/>
    </location>
</feature>
<dbReference type="Proteomes" id="UP001164748">
    <property type="component" value="Chromosome"/>
</dbReference>
<protein>
    <submittedName>
        <fullName evidence="3">DUF2066 domain-containing protein</fullName>
    </submittedName>
</protein>
<evidence type="ECO:0000313" key="4">
    <source>
        <dbReference type="Proteomes" id="UP001164748"/>
    </source>
</evidence>
<dbReference type="Pfam" id="PF09839">
    <property type="entry name" value="DUF2066"/>
    <property type="match status" value="1"/>
</dbReference>
<dbReference type="AlphaFoldDB" id="A0AA47LSK2"/>